<dbReference type="EMBL" id="CAJVQB010003436">
    <property type="protein sequence ID" value="CAG8608002.1"/>
    <property type="molecule type" value="Genomic_DNA"/>
</dbReference>
<organism evidence="2 3">
    <name type="scientific">Gigaspora margarita</name>
    <dbReference type="NCBI Taxonomy" id="4874"/>
    <lineage>
        <taxon>Eukaryota</taxon>
        <taxon>Fungi</taxon>
        <taxon>Fungi incertae sedis</taxon>
        <taxon>Mucoromycota</taxon>
        <taxon>Glomeromycotina</taxon>
        <taxon>Glomeromycetes</taxon>
        <taxon>Diversisporales</taxon>
        <taxon>Gigasporaceae</taxon>
        <taxon>Gigaspora</taxon>
    </lineage>
</organism>
<comment type="caution">
    <text evidence="2">The sequence shown here is derived from an EMBL/GenBank/DDBJ whole genome shotgun (WGS) entry which is preliminary data.</text>
</comment>
<feature type="compositionally biased region" description="Polar residues" evidence="1">
    <location>
        <begin position="1"/>
        <end position="17"/>
    </location>
</feature>
<sequence>MSNLTNRTTGVQPSISQNTTTNINPPIIAIAEHLIDGANPFTEIQRTETQIVPLQNIKFSDELFSGFSFKLMFMASDILETQGIGIYPIANKL</sequence>
<gene>
    <name evidence="2" type="ORF">GMARGA_LOCUS7212</name>
</gene>
<protein>
    <submittedName>
        <fullName evidence="2">38536_t:CDS:1</fullName>
    </submittedName>
</protein>
<accession>A0ABN7UKP4</accession>
<reference evidence="2 3" key="1">
    <citation type="submission" date="2021-06" db="EMBL/GenBank/DDBJ databases">
        <authorList>
            <person name="Kallberg Y."/>
            <person name="Tangrot J."/>
            <person name="Rosling A."/>
        </authorList>
    </citation>
    <scope>NUCLEOTIDE SEQUENCE [LARGE SCALE GENOMIC DNA]</scope>
    <source>
        <strain evidence="2 3">120-4 pot B 10/14</strain>
    </source>
</reference>
<dbReference type="Proteomes" id="UP000789901">
    <property type="component" value="Unassembled WGS sequence"/>
</dbReference>
<feature type="region of interest" description="Disordered" evidence="1">
    <location>
        <begin position="1"/>
        <end position="22"/>
    </location>
</feature>
<name>A0ABN7UKP4_GIGMA</name>
<evidence type="ECO:0000313" key="2">
    <source>
        <dbReference type="EMBL" id="CAG8608002.1"/>
    </source>
</evidence>
<proteinExistence type="predicted"/>
<evidence type="ECO:0000256" key="1">
    <source>
        <dbReference type="SAM" id="MobiDB-lite"/>
    </source>
</evidence>
<evidence type="ECO:0000313" key="3">
    <source>
        <dbReference type="Proteomes" id="UP000789901"/>
    </source>
</evidence>
<keyword evidence="3" id="KW-1185">Reference proteome</keyword>